<comment type="subcellular location">
    <subcellularLocation>
        <location evidence="1">Membrane</location>
        <topology evidence="1">Multi-pass membrane protein</topology>
    </subcellularLocation>
</comment>
<dbReference type="EMBL" id="AMQN01003125">
    <property type="status" value="NOT_ANNOTATED_CDS"/>
    <property type="molecule type" value="Genomic_DNA"/>
</dbReference>
<dbReference type="PANTHER" id="PTHR19444:SF13">
    <property type="entry name" value="PROTEIN UNC-93 HOMOLOG A"/>
    <property type="match status" value="1"/>
</dbReference>
<dbReference type="HOGENOM" id="CLU_025356_1_1_1"/>
<reference evidence="8" key="3">
    <citation type="submission" date="2015-06" db="UniProtKB">
        <authorList>
            <consortium name="EnsemblMetazoa"/>
        </authorList>
    </citation>
    <scope>IDENTIFICATION</scope>
</reference>
<evidence type="ECO:0000256" key="1">
    <source>
        <dbReference type="ARBA" id="ARBA00004141"/>
    </source>
</evidence>
<dbReference type="PANTHER" id="PTHR19444">
    <property type="entry name" value="UNC-93 RELATED"/>
    <property type="match status" value="1"/>
</dbReference>
<evidence type="ECO:0000256" key="4">
    <source>
        <dbReference type="ARBA" id="ARBA00022989"/>
    </source>
</evidence>
<dbReference type="InterPro" id="IPR051951">
    <property type="entry name" value="UNC-93_regulatory"/>
</dbReference>
<feature type="transmembrane region" description="Helical" evidence="6">
    <location>
        <begin position="7"/>
        <end position="28"/>
    </location>
</feature>
<keyword evidence="3 6" id="KW-0812">Transmembrane</keyword>
<dbReference type="OrthoDB" id="78663at2759"/>
<reference evidence="7 9" key="2">
    <citation type="journal article" date="2013" name="Nature">
        <title>Insights into bilaterian evolution from three spiralian genomes.</title>
        <authorList>
            <person name="Simakov O."/>
            <person name="Marletaz F."/>
            <person name="Cho S.J."/>
            <person name="Edsinger-Gonzales E."/>
            <person name="Havlak P."/>
            <person name="Hellsten U."/>
            <person name="Kuo D.H."/>
            <person name="Larsson T."/>
            <person name="Lv J."/>
            <person name="Arendt D."/>
            <person name="Savage R."/>
            <person name="Osoegawa K."/>
            <person name="de Jong P."/>
            <person name="Grimwood J."/>
            <person name="Chapman J.A."/>
            <person name="Shapiro H."/>
            <person name="Aerts A."/>
            <person name="Otillar R.P."/>
            <person name="Terry A.Y."/>
            <person name="Boore J.L."/>
            <person name="Grigoriev I.V."/>
            <person name="Lindberg D.R."/>
            <person name="Seaver E.C."/>
            <person name="Weisblat D.A."/>
            <person name="Putnam N.H."/>
            <person name="Rokhsar D.S."/>
        </authorList>
    </citation>
    <scope>NUCLEOTIDE SEQUENCE</scope>
    <source>
        <strain evidence="7 9">I ESC-2004</strain>
    </source>
</reference>
<dbReference type="FunCoup" id="R7TFH1">
    <property type="interactions" value="40"/>
</dbReference>
<dbReference type="OMA" id="NTACIIA"/>
<sequence>KAEKRKILKNILLISFAFLLNFTAFQGLSRLQSSLHKVDGMGVINSAVLYAFLMLSCMFVPKLLTTRIGFKWTIPLSFSGYILWMAANGYAHWYTMVPASIIVGICAAPLWTAQCSYFTKMGGRYAELNQEDEQAVITRFFGYFFMFFQMSSIVGSIISSTILKPEEIDDTIEEPIPDPDEIAARCGANDCPWHNHTDNPNLREPSDETVWTMVGIYIAGACIAVLMVCIFVDRVPKYMREDSPATLKDVGELASATFKHLRHNNQLLLIPITMYSGFEQAFYNAEWTNSFITCSVGIWNVGLITLPFGIVNAFVSFTSGYLVKYIGRLPMFALGVLVDAGIQVALLIYAPNGTQEIPLYVLSGLWGLTDGIWQTQLNALYGSIFATESEAAFSNYRMWESLGFIIAFAYSNFICTQVKIIVLLVMLLLGNALYLVVEIKNRK</sequence>
<dbReference type="Proteomes" id="UP000014760">
    <property type="component" value="Unassembled WGS sequence"/>
</dbReference>
<evidence type="ECO:0000313" key="9">
    <source>
        <dbReference type="Proteomes" id="UP000014760"/>
    </source>
</evidence>
<evidence type="ECO:0000256" key="5">
    <source>
        <dbReference type="ARBA" id="ARBA00023136"/>
    </source>
</evidence>
<dbReference type="InterPro" id="IPR036259">
    <property type="entry name" value="MFS_trans_sf"/>
</dbReference>
<dbReference type="CDD" id="cd17406">
    <property type="entry name" value="MFS_unc93A_like"/>
    <property type="match status" value="1"/>
</dbReference>
<dbReference type="AlphaFoldDB" id="R7TFH1"/>
<dbReference type="Pfam" id="PF05978">
    <property type="entry name" value="UNC-93"/>
    <property type="match status" value="1"/>
</dbReference>
<dbReference type="EMBL" id="KB310993">
    <property type="protein sequence ID" value="ELT90286.1"/>
    <property type="molecule type" value="Genomic_DNA"/>
</dbReference>
<evidence type="ECO:0000256" key="6">
    <source>
        <dbReference type="SAM" id="Phobius"/>
    </source>
</evidence>
<dbReference type="InterPro" id="IPR010291">
    <property type="entry name" value="Ion_channel_UNC-93"/>
</dbReference>
<accession>R7TFH1</accession>
<dbReference type="GO" id="GO:0016020">
    <property type="term" value="C:membrane"/>
    <property type="evidence" value="ECO:0007669"/>
    <property type="project" value="UniProtKB-SubCell"/>
</dbReference>
<feature type="transmembrane region" description="Helical" evidence="6">
    <location>
        <begin position="140"/>
        <end position="163"/>
    </location>
</feature>
<name>R7TFH1_CAPTE</name>
<keyword evidence="4 6" id="KW-1133">Transmembrane helix</keyword>
<protein>
    <recommendedName>
        <fullName evidence="10">UNC93-like protein</fullName>
    </recommendedName>
</protein>
<feature type="transmembrane region" description="Helical" evidence="6">
    <location>
        <begin position="97"/>
        <end position="119"/>
    </location>
</feature>
<comment type="similarity">
    <text evidence="2">Belongs to the unc-93 family.</text>
</comment>
<feature type="transmembrane region" description="Helical" evidence="6">
    <location>
        <begin position="297"/>
        <end position="317"/>
    </location>
</feature>
<proteinExistence type="inferred from homology"/>
<feature type="transmembrane region" description="Helical" evidence="6">
    <location>
        <begin position="329"/>
        <end position="350"/>
    </location>
</feature>
<evidence type="ECO:0008006" key="10">
    <source>
        <dbReference type="Google" id="ProtNLM"/>
    </source>
</evidence>
<feature type="non-terminal residue" evidence="7">
    <location>
        <position position="443"/>
    </location>
</feature>
<feature type="transmembrane region" description="Helical" evidence="6">
    <location>
        <begin position="404"/>
        <end position="437"/>
    </location>
</feature>
<evidence type="ECO:0000256" key="2">
    <source>
        <dbReference type="ARBA" id="ARBA00009172"/>
    </source>
</evidence>
<feature type="transmembrane region" description="Helical" evidence="6">
    <location>
        <begin position="210"/>
        <end position="232"/>
    </location>
</feature>
<dbReference type="EnsemblMetazoa" id="CapteT23401">
    <property type="protein sequence ID" value="CapteP23401"/>
    <property type="gene ID" value="CapteG23401"/>
</dbReference>
<reference evidence="9" key="1">
    <citation type="submission" date="2012-12" db="EMBL/GenBank/DDBJ databases">
        <authorList>
            <person name="Hellsten U."/>
            <person name="Grimwood J."/>
            <person name="Chapman J.A."/>
            <person name="Shapiro H."/>
            <person name="Aerts A."/>
            <person name="Otillar R.P."/>
            <person name="Terry A.Y."/>
            <person name="Boore J.L."/>
            <person name="Simakov O."/>
            <person name="Marletaz F."/>
            <person name="Cho S.-J."/>
            <person name="Edsinger-Gonzales E."/>
            <person name="Havlak P."/>
            <person name="Kuo D.-H."/>
            <person name="Larsson T."/>
            <person name="Lv J."/>
            <person name="Arendt D."/>
            <person name="Savage R."/>
            <person name="Osoegawa K."/>
            <person name="de Jong P."/>
            <person name="Lindberg D.R."/>
            <person name="Seaver E.C."/>
            <person name="Weisblat D.A."/>
            <person name="Putnam N.H."/>
            <person name="Grigoriev I.V."/>
            <person name="Rokhsar D.S."/>
        </authorList>
    </citation>
    <scope>NUCLEOTIDE SEQUENCE</scope>
    <source>
        <strain evidence="9">I ESC-2004</strain>
    </source>
</reference>
<dbReference type="STRING" id="283909.R7TFH1"/>
<keyword evidence="5 6" id="KW-0472">Membrane</keyword>
<dbReference type="Gene3D" id="1.20.1250.20">
    <property type="entry name" value="MFS general substrate transporter like domains"/>
    <property type="match status" value="2"/>
</dbReference>
<gene>
    <name evidence="7" type="ORF">CAPTEDRAFT_23401</name>
</gene>
<feature type="transmembrane region" description="Helical" evidence="6">
    <location>
        <begin position="40"/>
        <end position="60"/>
    </location>
</feature>
<dbReference type="SUPFAM" id="SSF103473">
    <property type="entry name" value="MFS general substrate transporter"/>
    <property type="match status" value="1"/>
</dbReference>
<organism evidence="7">
    <name type="scientific">Capitella teleta</name>
    <name type="common">Polychaete worm</name>
    <dbReference type="NCBI Taxonomy" id="283909"/>
    <lineage>
        <taxon>Eukaryota</taxon>
        <taxon>Metazoa</taxon>
        <taxon>Spiralia</taxon>
        <taxon>Lophotrochozoa</taxon>
        <taxon>Annelida</taxon>
        <taxon>Polychaeta</taxon>
        <taxon>Sedentaria</taxon>
        <taxon>Scolecida</taxon>
        <taxon>Capitellidae</taxon>
        <taxon>Capitella</taxon>
    </lineage>
</organism>
<evidence type="ECO:0000313" key="8">
    <source>
        <dbReference type="EnsemblMetazoa" id="CapteP23401"/>
    </source>
</evidence>
<feature type="transmembrane region" description="Helical" evidence="6">
    <location>
        <begin position="72"/>
        <end position="91"/>
    </location>
</feature>
<feature type="non-terminal residue" evidence="7">
    <location>
        <position position="1"/>
    </location>
</feature>
<keyword evidence="9" id="KW-1185">Reference proteome</keyword>
<evidence type="ECO:0000256" key="3">
    <source>
        <dbReference type="ARBA" id="ARBA00022692"/>
    </source>
</evidence>
<evidence type="ECO:0000313" key="7">
    <source>
        <dbReference type="EMBL" id="ELT90286.1"/>
    </source>
</evidence>